<evidence type="ECO:0000313" key="4">
    <source>
        <dbReference type="Proteomes" id="UP000494115"/>
    </source>
</evidence>
<dbReference type="InterPro" id="IPR006442">
    <property type="entry name" value="Antitoxin_Phd/YefM"/>
</dbReference>
<dbReference type="SUPFAM" id="SSF143120">
    <property type="entry name" value="YefM-like"/>
    <property type="match status" value="1"/>
</dbReference>
<proteinExistence type="inferred from homology"/>
<protein>
    <recommendedName>
        <fullName evidence="2">Antitoxin</fullName>
    </recommendedName>
</protein>
<evidence type="ECO:0000256" key="1">
    <source>
        <dbReference type="ARBA" id="ARBA00009981"/>
    </source>
</evidence>
<evidence type="ECO:0000313" key="3">
    <source>
        <dbReference type="EMBL" id="CAB3808550.1"/>
    </source>
</evidence>
<dbReference type="NCBIfam" id="TIGR01552">
    <property type="entry name" value="phd_fam"/>
    <property type="match status" value="1"/>
</dbReference>
<evidence type="ECO:0000256" key="2">
    <source>
        <dbReference type="RuleBase" id="RU362080"/>
    </source>
</evidence>
<dbReference type="EMBL" id="CADIKM010000138">
    <property type="protein sequence ID" value="CAB3808550.1"/>
    <property type="molecule type" value="Genomic_DNA"/>
</dbReference>
<dbReference type="Proteomes" id="UP000494115">
    <property type="component" value="Unassembled WGS sequence"/>
</dbReference>
<organism evidence="3 4">
    <name type="scientific">Pararobbsia alpina</name>
    <dbReference type="NCBI Taxonomy" id="621374"/>
    <lineage>
        <taxon>Bacteria</taxon>
        <taxon>Pseudomonadati</taxon>
        <taxon>Pseudomonadota</taxon>
        <taxon>Betaproteobacteria</taxon>
        <taxon>Burkholderiales</taxon>
        <taxon>Burkholderiaceae</taxon>
        <taxon>Pararobbsia</taxon>
    </lineage>
</organism>
<sequence length="80" mass="8563">MQKILAGASIGISELKMNPSAAIEAADGPVAVLNRNSPVAYLIPAEVWERICDVLDDVELAAIARERAGEKPIHVKLDDL</sequence>
<dbReference type="RefSeq" id="WP_175108517.1">
    <property type="nucleotide sequence ID" value="NZ_CADIKM010000138.1"/>
</dbReference>
<dbReference type="Pfam" id="PF02604">
    <property type="entry name" value="PhdYeFM_antitox"/>
    <property type="match status" value="1"/>
</dbReference>
<dbReference type="InterPro" id="IPR036165">
    <property type="entry name" value="YefM-like_sf"/>
</dbReference>
<name>A0A6S7BPV8_9BURK</name>
<comment type="similarity">
    <text evidence="1 2">Belongs to the phD/YefM antitoxin family.</text>
</comment>
<dbReference type="AlphaFoldDB" id="A0A6S7BPV8"/>
<reference evidence="3 4" key="1">
    <citation type="submission" date="2020-04" db="EMBL/GenBank/DDBJ databases">
        <authorList>
            <person name="De Canck E."/>
        </authorList>
    </citation>
    <scope>NUCLEOTIDE SEQUENCE [LARGE SCALE GENOMIC DNA]</scope>
    <source>
        <strain evidence="3 4">LMG 28138</strain>
    </source>
</reference>
<keyword evidence="4" id="KW-1185">Reference proteome</keyword>
<comment type="function">
    <text evidence="2">Antitoxin component of a type II toxin-antitoxin (TA) system.</text>
</comment>
<gene>
    <name evidence="3" type="ORF">LMG28138_06052</name>
</gene>
<accession>A0A6S7BPV8</accession>